<reference evidence="3 4" key="1">
    <citation type="journal article" date="2018" name="MBio">
        <title>Comparative Genomics Reveals the Core Gene Toolbox for the Fungus-Insect Symbiosis.</title>
        <authorList>
            <person name="Wang Y."/>
            <person name="Stata M."/>
            <person name="Wang W."/>
            <person name="Stajich J.E."/>
            <person name="White M.M."/>
            <person name="Moncalvo J.M."/>
        </authorList>
    </citation>
    <scope>NUCLEOTIDE SEQUENCE [LARGE SCALE GENOMIC DNA]</scope>
    <source>
        <strain evidence="3 4">AUS-126-30</strain>
    </source>
</reference>
<comment type="caution">
    <text evidence="3">The sequence shown here is derived from an EMBL/GenBank/DDBJ whole genome shotgun (WGS) entry which is preliminary data.</text>
</comment>
<dbReference type="Proteomes" id="UP000245591">
    <property type="component" value="Unassembled WGS sequence"/>
</dbReference>
<sequence>MVKKTSEIDDIFSNLKSGTLEKPKKLQNDTEKTTKKPEKISSIDNKSLSSVVDASGSGNNPLEKSMPKQKQLTVNDCEDGFADSRGTHHKMVDDMKVFYNDDLRIGEGDGGKFDKTTYPHLKDLMILLYVLLTVIVAFRVYDTTIPSK</sequence>
<feature type="region of interest" description="Disordered" evidence="1">
    <location>
        <begin position="1"/>
        <end position="73"/>
    </location>
</feature>
<evidence type="ECO:0000313" key="4">
    <source>
        <dbReference type="Proteomes" id="UP000245591"/>
    </source>
</evidence>
<keyword evidence="4" id="KW-1185">Reference proteome</keyword>
<name>A0A2U1JFF2_SMIAN</name>
<accession>A0A2U1JFF2</accession>
<dbReference type="AlphaFoldDB" id="A0A2U1JFF2"/>
<organism evidence="3 4">
    <name type="scientific">Smittium angustum</name>
    <dbReference type="NCBI Taxonomy" id="133377"/>
    <lineage>
        <taxon>Eukaryota</taxon>
        <taxon>Fungi</taxon>
        <taxon>Fungi incertae sedis</taxon>
        <taxon>Zoopagomycota</taxon>
        <taxon>Kickxellomycotina</taxon>
        <taxon>Harpellomycetes</taxon>
        <taxon>Harpellales</taxon>
        <taxon>Legeriomycetaceae</taxon>
        <taxon>Smittium</taxon>
    </lineage>
</organism>
<evidence type="ECO:0000313" key="3">
    <source>
        <dbReference type="EMBL" id="PWA03673.1"/>
    </source>
</evidence>
<protein>
    <submittedName>
        <fullName evidence="3">Uncharacterized protein</fullName>
    </submittedName>
</protein>
<feature type="compositionally biased region" description="Basic and acidic residues" evidence="1">
    <location>
        <begin position="19"/>
        <end position="41"/>
    </location>
</feature>
<feature type="compositionally biased region" description="Polar residues" evidence="1">
    <location>
        <begin position="42"/>
        <end position="73"/>
    </location>
</feature>
<dbReference type="EMBL" id="MBFU01000009">
    <property type="protein sequence ID" value="PWA03673.1"/>
    <property type="molecule type" value="Genomic_DNA"/>
</dbReference>
<keyword evidence="2" id="KW-0812">Transmembrane</keyword>
<keyword evidence="2" id="KW-1133">Transmembrane helix</keyword>
<keyword evidence="2" id="KW-0472">Membrane</keyword>
<evidence type="ECO:0000256" key="2">
    <source>
        <dbReference type="SAM" id="Phobius"/>
    </source>
</evidence>
<feature type="transmembrane region" description="Helical" evidence="2">
    <location>
        <begin position="124"/>
        <end position="141"/>
    </location>
</feature>
<gene>
    <name evidence="3" type="ORF">BB558_000189</name>
</gene>
<proteinExistence type="predicted"/>
<evidence type="ECO:0000256" key="1">
    <source>
        <dbReference type="SAM" id="MobiDB-lite"/>
    </source>
</evidence>